<dbReference type="PROSITE" id="PS00336">
    <property type="entry name" value="BETA_LACTAMASE_C"/>
    <property type="match status" value="1"/>
</dbReference>
<evidence type="ECO:0000256" key="6">
    <source>
        <dbReference type="RuleBase" id="RU361140"/>
    </source>
</evidence>
<evidence type="ECO:0000256" key="1">
    <source>
        <dbReference type="ARBA" id="ARBA00001526"/>
    </source>
</evidence>
<dbReference type="InterPro" id="IPR019734">
    <property type="entry name" value="TPR_rpt"/>
</dbReference>
<dbReference type="InterPro" id="IPR012338">
    <property type="entry name" value="Beta-lactam/transpept-like"/>
</dbReference>
<evidence type="ECO:0000256" key="5">
    <source>
        <dbReference type="PROSITE-ProRule" id="PRU00339"/>
    </source>
</evidence>
<keyword evidence="9" id="KW-1185">Reference proteome</keyword>
<dbReference type="GO" id="GO:0046677">
    <property type="term" value="P:response to antibiotic"/>
    <property type="evidence" value="ECO:0007669"/>
    <property type="project" value="UniProtKB-UniRule"/>
</dbReference>
<dbReference type="GO" id="GO:0030288">
    <property type="term" value="C:outer membrane-bounded periplasmic space"/>
    <property type="evidence" value="ECO:0007669"/>
    <property type="project" value="InterPro"/>
</dbReference>
<evidence type="ECO:0000256" key="2">
    <source>
        <dbReference type="ARBA" id="ARBA00007840"/>
    </source>
</evidence>
<dbReference type="Proteomes" id="UP000436006">
    <property type="component" value="Unassembled WGS sequence"/>
</dbReference>
<dbReference type="AlphaFoldDB" id="A0A7K1SGV5"/>
<dbReference type="InterPro" id="IPR011990">
    <property type="entry name" value="TPR-like_helical_dom_sf"/>
</dbReference>
<dbReference type="EMBL" id="WPIN01000009">
    <property type="protein sequence ID" value="MVM33042.1"/>
    <property type="molecule type" value="Genomic_DNA"/>
</dbReference>
<dbReference type="GO" id="GO:0008800">
    <property type="term" value="F:beta-lactamase activity"/>
    <property type="evidence" value="ECO:0007669"/>
    <property type="project" value="UniProtKB-UniRule"/>
</dbReference>
<keyword evidence="3 6" id="KW-0378">Hydrolase</keyword>
<organism evidence="8 9">
    <name type="scientific">Spirosoma arboris</name>
    <dbReference type="NCBI Taxonomy" id="2682092"/>
    <lineage>
        <taxon>Bacteria</taxon>
        <taxon>Pseudomonadati</taxon>
        <taxon>Bacteroidota</taxon>
        <taxon>Cytophagia</taxon>
        <taxon>Cytophagales</taxon>
        <taxon>Cytophagaceae</taxon>
        <taxon>Spirosoma</taxon>
    </lineage>
</organism>
<evidence type="ECO:0000313" key="8">
    <source>
        <dbReference type="EMBL" id="MVM33042.1"/>
    </source>
</evidence>
<evidence type="ECO:0000256" key="3">
    <source>
        <dbReference type="ARBA" id="ARBA00022801"/>
    </source>
</evidence>
<name>A0A7K1SGV5_9BACT</name>
<evidence type="ECO:0000313" key="9">
    <source>
        <dbReference type="Proteomes" id="UP000436006"/>
    </source>
</evidence>
<keyword evidence="4 6" id="KW-0046">Antibiotic resistance</keyword>
<dbReference type="Gene3D" id="3.40.710.10">
    <property type="entry name" value="DD-peptidase/beta-lactamase superfamily"/>
    <property type="match status" value="1"/>
</dbReference>
<dbReference type="SMART" id="SM00028">
    <property type="entry name" value="TPR"/>
    <property type="match status" value="2"/>
</dbReference>
<protein>
    <recommendedName>
        <fullName evidence="6">Beta-lactamase</fullName>
        <ecNumber evidence="6">3.5.2.6</ecNumber>
    </recommendedName>
</protein>
<reference evidence="8 9" key="1">
    <citation type="submission" date="2019-12" db="EMBL/GenBank/DDBJ databases">
        <title>Spirosoma sp. HMF4905 genome sequencing and assembly.</title>
        <authorList>
            <person name="Kang H."/>
            <person name="Cha I."/>
            <person name="Kim H."/>
            <person name="Joh K."/>
        </authorList>
    </citation>
    <scope>NUCLEOTIDE SEQUENCE [LARGE SCALE GENOMIC DNA]</scope>
    <source>
        <strain evidence="8 9">HMF4905</strain>
    </source>
</reference>
<dbReference type="GO" id="GO:0017001">
    <property type="term" value="P:antibiotic catabolic process"/>
    <property type="evidence" value="ECO:0007669"/>
    <property type="project" value="InterPro"/>
</dbReference>
<dbReference type="SUPFAM" id="SSF56601">
    <property type="entry name" value="beta-lactamase/transpeptidase-like"/>
    <property type="match status" value="1"/>
</dbReference>
<dbReference type="SUPFAM" id="SSF48452">
    <property type="entry name" value="TPR-like"/>
    <property type="match status" value="1"/>
</dbReference>
<dbReference type="Pfam" id="PF00144">
    <property type="entry name" value="Beta-lactamase"/>
    <property type="match status" value="1"/>
</dbReference>
<dbReference type="PANTHER" id="PTHR46825">
    <property type="entry name" value="D-ALANYL-D-ALANINE-CARBOXYPEPTIDASE/ENDOPEPTIDASE AMPH"/>
    <property type="match status" value="1"/>
</dbReference>
<evidence type="ECO:0000259" key="7">
    <source>
        <dbReference type="Pfam" id="PF00144"/>
    </source>
</evidence>
<comment type="caution">
    <text evidence="8">The sequence shown here is derived from an EMBL/GenBank/DDBJ whole genome shotgun (WGS) entry which is preliminary data.</text>
</comment>
<sequence length="496" mass="56209">MRNQHLILALCFFALTTELASGQVKPSTEKANPETAIRQLGTAFVQEKTHVGLSIGIVRNGKTTFYNFGTTEKGKDQVPTQNTIYEIGSISKTFGSLLLAQAVLEKRAKLDDDIRQYLDGDYPNLAYEGKPIRLVNLTNWTSELPDNFPDQPDRFKEVSPDSVPFRVVNELTHYTKQDFFNDLRAVKLKAAPGQNPRHCNVAAQLVGYILEKIYQMPYEELIRTKIEEPLQMRNTFGSASSSDLFAKGYNGKGNPMPEFTMKAMQAAGGLRYSATDLLKYAAYQLDERNKAVQLTHQLTWGNFDNQAFGLNWFLHKTIDSKRQVEHSGGTFGFASFCDLYPDQKVGLVLLANDADQETQYRLGELSKKIMEVFYGEPIALTMLTNELKKRGYGQTINVVRDVRKKHPELHLTENYVNGWGYSLVGQNKLQEAIEIFKLNVSLFPKGWNTYDSLAETYERIGNRKLAIENYKQSLSLNPQNTNATDYLKKIGELTEK</sequence>
<evidence type="ECO:0000256" key="4">
    <source>
        <dbReference type="ARBA" id="ARBA00023251"/>
    </source>
</evidence>
<accession>A0A7K1SGV5</accession>
<dbReference type="InterPro" id="IPR001466">
    <property type="entry name" value="Beta-lactam-related"/>
</dbReference>
<feature type="domain" description="Beta-lactamase-related" evidence="7">
    <location>
        <begin position="42"/>
        <end position="356"/>
    </location>
</feature>
<feature type="repeat" description="TPR" evidence="5">
    <location>
        <begin position="447"/>
        <end position="480"/>
    </location>
</feature>
<dbReference type="InterPro" id="IPR050491">
    <property type="entry name" value="AmpC-like"/>
</dbReference>
<proteinExistence type="inferred from homology"/>
<keyword evidence="5" id="KW-0802">TPR repeat</keyword>
<dbReference type="InterPro" id="IPR001586">
    <property type="entry name" value="Beta-lactam_class-C_AS"/>
</dbReference>
<dbReference type="PANTHER" id="PTHR46825:SF8">
    <property type="entry name" value="BETA-LACTAMASE-RELATED"/>
    <property type="match status" value="1"/>
</dbReference>
<dbReference type="RefSeq" id="WP_157587755.1">
    <property type="nucleotide sequence ID" value="NZ_WPIN01000009.1"/>
</dbReference>
<comment type="catalytic activity">
    <reaction evidence="1 6">
        <text>a beta-lactam + H2O = a substituted beta-amino acid</text>
        <dbReference type="Rhea" id="RHEA:20401"/>
        <dbReference type="ChEBI" id="CHEBI:15377"/>
        <dbReference type="ChEBI" id="CHEBI:35627"/>
        <dbReference type="ChEBI" id="CHEBI:140347"/>
        <dbReference type="EC" id="3.5.2.6"/>
    </reaction>
</comment>
<gene>
    <name evidence="8" type="ORF">GO755_23580</name>
</gene>
<comment type="similarity">
    <text evidence="2 6">Belongs to the class-C beta-lactamase family.</text>
</comment>
<dbReference type="Pfam" id="PF13181">
    <property type="entry name" value="TPR_8"/>
    <property type="match status" value="1"/>
</dbReference>
<dbReference type="Gene3D" id="1.25.40.10">
    <property type="entry name" value="Tetratricopeptide repeat domain"/>
    <property type="match status" value="1"/>
</dbReference>
<dbReference type="PROSITE" id="PS50005">
    <property type="entry name" value="TPR"/>
    <property type="match status" value="1"/>
</dbReference>
<dbReference type="EC" id="3.5.2.6" evidence="6"/>